<dbReference type="AlphaFoldDB" id="A0AAV2K7N7"/>
<evidence type="ECO:0000313" key="7">
    <source>
        <dbReference type="Proteomes" id="UP001497482"/>
    </source>
</evidence>
<feature type="domain" description="CYRIA/CYRIB Rac1 binding" evidence="5">
    <location>
        <begin position="131"/>
        <end position="432"/>
    </location>
</feature>
<evidence type="ECO:0000313" key="6">
    <source>
        <dbReference type="EMBL" id="CAL1584468.1"/>
    </source>
</evidence>
<dbReference type="InterPro" id="IPR009828">
    <property type="entry name" value="CYRIA/CYRIB_Rac1-bd"/>
</dbReference>
<sequence length="436" mass="49290">MWGALGVFVIQSQLRSCQCARHSPPLYPLSNAFCSQHPSVLQLREGRSQASSSSLLHDSWLSELMLCGANKPWSPAMGNLIKVLGKDLENCPHFFLDFEMFSVRLGELYWGLMGNLLKVLTCTELEHGPIVFLDFEHAQPTEAETAVYNQVSAALEEAHGILAELQSYNGAGQEIREAIQNPSDLALQEKAWNAVCPLVAKLKRFYEFSLRLENALRSLLEALTSPPYAPMQHLEREQALAKQFAEILHFTLSFDELKMTNPAIQNDFSYYRRTISRNRLNNQQLEAENEVNNEMANRMSLFYAEATPMLKTLSNATTKFVSENKTLPIEDTTDCLSTMACVCRVMLETPEYRCRFTNTDTMLFCMRVMVGVIILYDHVHPVGAFAKTSKIDMKGCIKVLKEQPSNSVEGLLNALRYTTRHLNDDSTSKQIRALLQ</sequence>
<reference evidence="6 7" key="1">
    <citation type="submission" date="2024-04" db="EMBL/GenBank/DDBJ databases">
        <authorList>
            <person name="Waldvogel A.-M."/>
            <person name="Schoenle A."/>
        </authorList>
    </citation>
    <scope>NUCLEOTIDE SEQUENCE [LARGE SCALE GENOMIC DNA]</scope>
</reference>
<dbReference type="InterPro" id="IPR039789">
    <property type="entry name" value="CYRI"/>
</dbReference>
<evidence type="ECO:0000256" key="4">
    <source>
        <dbReference type="ARBA" id="ARBA00023288"/>
    </source>
</evidence>
<dbReference type="GO" id="GO:0016020">
    <property type="term" value="C:membrane"/>
    <property type="evidence" value="ECO:0007669"/>
    <property type="project" value="UniProtKB-SubCell"/>
</dbReference>
<comment type="subcellular location">
    <subcellularLocation>
        <location evidence="1">Membrane</location>
        <topology evidence="1">Lipid-anchor</topology>
    </subcellularLocation>
</comment>
<name>A0AAV2K7N7_KNICA</name>
<dbReference type="Proteomes" id="UP001497482">
    <property type="component" value="Chromosome 16"/>
</dbReference>
<dbReference type="Pfam" id="PF07159">
    <property type="entry name" value="CYRIA-B_Rac1-bd"/>
    <property type="match status" value="1"/>
</dbReference>
<organism evidence="6 7">
    <name type="scientific">Knipowitschia caucasica</name>
    <name type="common">Caucasian dwarf goby</name>
    <name type="synonym">Pomatoschistus caucasicus</name>
    <dbReference type="NCBI Taxonomy" id="637954"/>
    <lineage>
        <taxon>Eukaryota</taxon>
        <taxon>Metazoa</taxon>
        <taxon>Chordata</taxon>
        <taxon>Craniata</taxon>
        <taxon>Vertebrata</taxon>
        <taxon>Euteleostomi</taxon>
        <taxon>Actinopterygii</taxon>
        <taxon>Neopterygii</taxon>
        <taxon>Teleostei</taxon>
        <taxon>Neoteleostei</taxon>
        <taxon>Acanthomorphata</taxon>
        <taxon>Gobiaria</taxon>
        <taxon>Gobiiformes</taxon>
        <taxon>Gobioidei</taxon>
        <taxon>Gobiidae</taxon>
        <taxon>Gobiinae</taxon>
        <taxon>Knipowitschia</taxon>
    </lineage>
</organism>
<keyword evidence="3" id="KW-0472">Membrane</keyword>
<dbReference type="EMBL" id="OZ035838">
    <property type="protein sequence ID" value="CAL1584468.1"/>
    <property type="molecule type" value="Genomic_DNA"/>
</dbReference>
<dbReference type="GO" id="GO:0030833">
    <property type="term" value="P:regulation of actin filament polymerization"/>
    <property type="evidence" value="ECO:0007669"/>
    <property type="project" value="InterPro"/>
</dbReference>
<dbReference type="GO" id="GO:0031267">
    <property type="term" value="F:small GTPase binding"/>
    <property type="evidence" value="ECO:0007669"/>
    <property type="project" value="InterPro"/>
</dbReference>
<evidence type="ECO:0000256" key="2">
    <source>
        <dbReference type="ARBA" id="ARBA00005778"/>
    </source>
</evidence>
<keyword evidence="7" id="KW-1185">Reference proteome</keyword>
<comment type="similarity">
    <text evidence="2">Belongs to the CYRI family.</text>
</comment>
<protein>
    <recommendedName>
        <fullName evidence="5">CYRIA/CYRIB Rac1 binding domain-containing protein</fullName>
    </recommendedName>
</protein>
<evidence type="ECO:0000259" key="5">
    <source>
        <dbReference type="Pfam" id="PF07159"/>
    </source>
</evidence>
<accession>A0AAV2K7N7</accession>
<keyword evidence="4" id="KW-0449">Lipoprotein</keyword>
<evidence type="ECO:0000256" key="3">
    <source>
        <dbReference type="ARBA" id="ARBA00023136"/>
    </source>
</evidence>
<dbReference type="PANTHER" id="PTHR12422">
    <property type="entry name" value="GH09096P"/>
    <property type="match status" value="1"/>
</dbReference>
<proteinExistence type="inferred from homology"/>
<evidence type="ECO:0000256" key="1">
    <source>
        <dbReference type="ARBA" id="ARBA00004635"/>
    </source>
</evidence>
<gene>
    <name evidence="6" type="ORF">KC01_LOCUS14807</name>
</gene>